<dbReference type="InterPro" id="IPR051396">
    <property type="entry name" value="Bact_Antivir_Def_Nuclease"/>
</dbReference>
<keyword evidence="3" id="KW-1185">Reference proteome</keyword>
<dbReference type="Gene3D" id="3.40.50.300">
    <property type="entry name" value="P-loop containing nucleotide triphosphate hydrolases"/>
    <property type="match status" value="1"/>
</dbReference>
<dbReference type="RefSeq" id="WP_204403293.1">
    <property type="nucleotide sequence ID" value="NZ_JAFBEE010000017.1"/>
</dbReference>
<feature type="domain" description="Endonuclease GajA/Old nuclease/RecF-like AAA" evidence="1">
    <location>
        <begin position="1"/>
        <end position="402"/>
    </location>
</feature>
<comment type="caution">
    <text evidence="2">The sequence shown here is derived from an EMBL/GenBank/DDBJ whole genome shotgun (WGS) entry which is preliminary data.</text>
</comment>
<dbReference type="Pfam" id="PF13175">
    <property type="entry name" value="AAA_15"/>
    <property type="match status" value="1"/>
</dbReference>
<organism evidence="2 3">
    <name type="scientific">Alkaliphilus hydrothermalis</name>
    <dbReference type="NCBI Taxonomy" id="1482730"/>
    <lineage>
        <taxon>Bacteria</taxon>
        <taxon>Bacillati</taxon>
        <taxon>Bacillota</taxon>
        <taxon>Clostridia</taxon>
        <taxon>Peptostreptococcales</taxon>
        <taxon>Natronincolaceae</taxon>
        <taxon>Alkaliphilus</taxon>
    </lineage>
</organism>
<dbReference type="PANTHER" id="PTHR43581">
    <property type="entry name" value="ATP/GTP PHOSPHATASE"/>
    <property type="match status" value="1"/>
</dbReference>
<dbReference type="InterPro" id="IPR027417">
    <property type="entry name" value="P-loop_NTPase"/>
</dbReference>
<gene>
    <name evidence="2" type="ORF">JOC73_002316</name>
</gene>
<sequence length="467" mass="53690">MLKTMSLVNFKAFKDSGTVDLKKINVFLGQNSSGKSSFLKALLILKNTLHENDNNTALYLNNDTGPFGSILYGKSDKPHITFEMGFDDNEKISEFRDVLNDKTFITLMLVRMKKNIKTFNEYEEVAKKEFVNYTKNSIKTVKVTFKETQKKPSTVEEFELTFSNKDTCRIYMERNAYYIQYNDFNFKNKPNLLLPNKFLFDFNLTKTHNINDHDADMLFKILLAIKEVEVKLQNFAKRVIHIEPFRDKPERLKLITNFKFNSVGSRGENTISTLIGLDNESNTNSKRSNVTIKKSMNKWLNEFDLAETIEVEESKNNQYLLTVTNKYTGIKCNIADVGVGTSQLLPIIIESINTPNDTVLFIEEPETHIHPNAQAKLGQLFVDCALKQNKSFFIETHSMYLVKQLQISVAKGDIKADDVGIYYFQQSSEGTNIKNLKLQGNGQFAEEIPKGFFDVPFNLSNELRKYL</sequence>
<dbReference type="Proteomes" id="UP001314796">
    <property type="component" value="Unassembled WGS sequence"/>
</dbReference>
<dbReference type="SUPFAM" id="SSF52540">
    <property type="entry name" value="P-loop containing nucleoside triphosphate hydrolases"/>
    <property type="match status" value="1"/>
</dbReference>
<name>A0ABS2NS16_9FIRM</name>
<dbReference type="PIRSF" id="PIRSF034888">
    <property type="entry name" value="P-loop_UCP034888"/>
    <property type="match status" value="1"/>
</dbReference>
<evidence type="ECO:0000313" key="3">
    <source>
        <dbReference type="Proteomes" id="UP001314796"/>
    </source>
</evidence>
<accession>A0ABS2NS16</accession>
<dbReference type="EMBL" id="JAFBEE010000017">
    <property type="protein sequence ID" value="MBM7615742.1"/>
    <property type="molecule type" value="Genomic_DNA"/>
</dbReference>
<dbReference type="InterPro" id="IPR041685">
    <property type="entry name" value="AAA_GajA/Old/RecF-like"/>
</dbReference>
<proteinExistence type="predicted"/>
<dbReference type="PANTHER" id="PTHR43581:SF2">
    <property type="entry name" value="EXCINUCLEASE ATPASE SUBUNIT"/>
    <property type="match status" value="1"/>
</dbReference>
<dbReference type="InterPro" id="IPR014592">
    <property type="entry name" value="P-loop_UCP034888"/>
</dbReference>
<evidence type="ECO:0000313" key="2">
    <source>
        <dbReference type="EMBL" id="MBM7615742.1"/>
    </source>
</evidence>
<reference evidence="2 3" key="1">
    <citation type="submission" date="2021-01" db="EMBL/GenBank/DDBJ databases">
        <title>Genomic Encyclopedia of Type Strains, Phase IV (KMG-IV): sequencing the most valuable type-strain genomes for metagenomic binning, comparative biology and taxonomic classification.</title>
        <authorList>
            <person name="Goeker M."/>
        </authorList>
    </citation>
    <scope>NUCLEOTIDE SEQUENCE [LARGE SCALE GENOMIC DNA]</scope>
    <source>
        <strain evidence="2 3">DSM 25890</strain>
    </source>
</reference>
<protein>
    <submittedName>
        <fullName evidence="2">ATPase</fullName>
    </submittedName>
</protein>
<evidence type="ECO:0000259" key="1">
    <source>
        <dbReference type="Pfam" id="PF13175"/>
    </source>
</evidence>